<keyword evidence="2" id="KW-1185">Reference proteome</keyword>
<dbReference type="Proteomes" id="UP000233837">
    <property type="component" value="Unassembled WGS sequence"/>
</dbReference>
<organism evidence="1 2">
    <name type="scientific">Dendrobium catenatum</name>
    <dbReference type="NCBI Taxonomy" id="906689"/>
    <lineage>
        <taxon>Eukaryota</taxon>
        <taxon>Viridiplantae</taxon>
        <taxon>Streptophyta</taxon>
        <taxon>Embryophyta</taxon>
        <taxon>Tracheophyta</taxon>
        <taxon>Spermatophyta</taxon>
        <taxon>Magnoliopsida</taxon>
        <taxon>Liliopsida</taxon>
        <taxon>Asparagales</taxon>
        <taxon>Orchidaceae</taxon>
        <taxon>Epidendroideae</taxon>
        <taxon>Malaxideae</taxon>
        <taxon>Dendrobiinae</taxon>
        <taxon>Dendrobium</taxon>
    </lineage>
</organism>
<accession>A0A2I0VDZ4</accession>
<evidence type="ECO:0000313" key="2">
    <source>
        <dbReference type="Proteomes" id="UP000233837"/>
    </source>
</evidence>
<dbReference type="AlphaFoldDB" id="A0A2I0VDZ4"/>
<dbReference type="EMBL" id="KZ504644">
    <property type="protein sequence ID" value="PKU61630.1"/>
    <property type="molecule type" value="Genomic_DNA"/>
</dbReference>
<sequence>MVSELLSFIANFCSFYGRSRRIISSTIVYISVAEPVVSVSCNGIFHGSTSAQVPYVESKAAGSYPTYSRKLRNLEVTYPSSLLYKWLRRLSSRIKGLR</sequence>
<evidence type="ECO:0000313" key="1">
    <source>
        <dbReference type="EMBL" id="PKU61630.1"/>
    </source>
</evidence>
<protein>
    <submittedName>
        <fullName evidence="1">Uncharacterized protein</fullName>
    </submittedName>
</protein>
<gene>
    <name evidence="1" type="ORF">MA16_Dca028104</name>
</gene>
<reference evidence="1 2" key="1">
    <citation type="journal article" date="2016" name="Sci. Rep.">
        <title>The Dendrobium catenatum Lindl. genome sequence provides insights into polysaccharide synthase, floral development and adaptive evolution.</title>
        <authorList>
            <person name="Zhang G.Q."/>
            <person name="Xu Q."/>
            <person name="Bian C."/>
            <person name="Tsai W.C."/>
            <person name="Yeh C.M."/>
            <person name="Liu K.W."/>
            <person name="Yoshida K."/>
            <person name="Zhang L.S."/>
            <person name="Chang S.B."/>
            <person name="Chen F."/>
            <person name="Shi Y."/>
            <person name="Su Y.Y."/>
            <person name="Zhang Y.Q."/>
            <person name="Chen L.J."/>
            <person name="Yin Y."/>
            <person name="Lin M."/>
            <person name="Huang H."/>
            <person name="Deng H."/>
            <person name="Wang Z.W."/>
            <person name="Zhu S.L."/>
            <person name="Zhao X."/>
            <person name="Deng C."/>
            <person name="Niu S.C."/>
            <person name="Huang J."/>
            <person name="Wang M."/>
            <person name="Liu G.H."/>
            <person name="Yang H.J."/>
            <person name="Xiao X.J."/>
            <person name="Hsiao Y.Y."/>
            <person name="Wu W.L."/>
            <person name="Chen Y.Y."/>
            <person name="Mitsuda N."/>
            <person name="Ohme-Takagi M."/>
            <person name="Luo Y.B."/>
            <person name="Van de Peer Y."/>
            <person name="Liu Z.J."/>
        </authorList>
    </citation>
    <scope>NUCLEOTIDE SEQUENCE [LARGE SCALE GENOMIC DNA]</scope>
    <source>
        <tissue evidence="1">The whole plant</tissue>
    </source>
</reference>
<proteinExistence type="predicted"/>
<reference evidence="1 2" key="2">
    <citation type="journal article" date="2017" name="Nature">
        <title>The Apostasia genome and the evolution of orchids.</title>
        <authorList>
            <person name="Zhang G.Q."/>
            <person name="Liu K.W."/>
            <person name="Li Z."/>
            <person name="Lohaus R."/>
            <person name="Hsiao Y.Y."/>
            <person name="Niu S.C."/>
            <person name="Wang J.Y."/>
            <person name="Lin Y.C."/>
            <person name="Xu Q."/>
            <person name="Chen L.J."/>
            <person name="Yoshida K."/>
            <person name="Fujiwara S."/>
            <person name="Wang Z.W."/>
            <person name="Zhang Y.Q."/>
            <person name="Mitsuda N."/>
            <person name="Wang M."/>
            <person name="Liu G.H."/>
            <person name="Pecoraro L."/>
            <person name="Huang H.X."/>
            <person name="Xiao X.J."/>
            <person name="Lin M."/>
            <person name="Wu X.Y."/>
            <person name="Wu W.L."/>
            <person name="Chen Y.Y."/>
            <person name="Chang S.B."/>
            <person name="Sakamoto S."/>
            <person name="Ohme-Takagi M."/>
            <person name="Yagi M."/>
            <person name="Zeng S.J."/>
            <person name="Shen C.Y."/>
            <person name="Yeh C.M."/>
            <person name="Luo Y.B."/>
            <person name="Tsai W.C."/>
            <person name="Van de Peer Y."/>
            <person name="Liu Z.J."/>
        </authorList>
    </citation>
    <scope>NUCLEOTIDE SEQUENCE [LARGE SCALE GENOMIC DNA]</scope>
    <source>
        <tissue evidence="1">The whole plant</tissue>
    </source>
</reference>
<name>A0A2I0VDZ4_9ASPA</name>